<dbReference type="Proteomes" id="UP001158598">
    <property type="component" value="Chromosome"/>
</dbReference>
<dbReference type="EMBL" id="OX458332">
    <property type="protein sequence ID" value="CAI8880318.1"/>
    <property type="molecule type" value="Genomic_DNA"/>
</dbReference>
<dbReference type="AlphaFoldDB" id="A0AA35V2Q5"/>
<evidence type="ECO:0000313" key="2">
    <source>
        <dbReference type="EMBL" id="CAI8880318.1"/>
    </source>
</evidence>
<dbReference type="GeneID" id="88225435"/>
<sequence length="44" mass="4949">MKFLDKALDELENFSSDQETGHHERALTFVLVGFVSLIVLTALI</sequence>
<feature type="transmembrane region" description="Helical" evidence="1">
    <location>
        <begin position="26"/>
        <end position="43"/>
    </location>
</feature>
<accession>A0AA35V2Q5</accession>
<evidence type="ECO:0000313" key="3">
    <source>
        <dbReference type="Proteomes" id="UP001158598"/>
    </source>
</evidence>
<evidence type="ECO:0000256" key="1">
    <source>
        <dbReference type="SAM" id="Phobius"/>
    </source>
</evidence>
<keyword evidence="1" id="KW-0472">Membrane</keyword>
<proteinExistence type="predicted"/>
<organism evidence="2 3">
    <name type="scientific">Methylococcus capsulatus</name>
    <dbReference type="NCBI Taxonomy" id="414"/>
    <lineage>
        <taxon>Bacteria</taxon>
        <taxon>Pseudomonadati</taxon>
        <taxon>Pseudomonadota</taxon>
        <taxon>Gammaproteobacteria</taxon>
        <taxon>Methylococcales</taxon>
        <taxon>Methylococcaceae</taxon>
        <taxon>Methylococcus</taxon>
    </lineage>
</organism>
<name>A0AA35V2Q5_METCP</name>
<gene>
    <name evidence="2" type="ORF">MCNOR_3049</name>
</gene>
<reference evidence="2" key="1">
    <citation type="submission" date="2023-03" db="EMBL/GenBank/DDBJ databases">
        <authorList>
            <person name="Pearce D."/>
        </authorList>
    </citation>
    <scope>NUCLEOTIDE SEQUENCE</scope>
    <source>
        <strain evidence="2">Mc</strain>
    </source>
</reference>
<dbReference type="RefSeq" id="WP_256992910.1">
    <property type="nucleotide sequence ID" value="NZ_CP079096.1"/>
</dbReference>
<keyword evidence="1" id="KW-0812">Transmembrane</keyword>
<keyword evidence="1" id="KW-1133">Transmembrane helix</keyword>
<protein>
    <submittedName>
        <fullName evidence="2">Uncharacterized protein</fullName>
    </submittedName>
</protein>